<dbReference type="GO" id="GO:0098852">
    <property type="term" value="C:lytic vacuole membrane"/>
    <property type="evidence" value="ECO:0007669"/>
    <property type="project" value="UniProtKB-ARBA"/>
</dbReference>
<evidence type="ECO:0000256" key="2">
    <source>
        <dbReference type="ARBA" id="ARBA00022692"/>
    </source>
</evidence>
<feature type="region of interest" description="Disordered" evidence="6">
    <location>
        <begin position="161"/>
        <end position="182"/>
    </location>
</feature>
<dbReference type="FunFam" id="1.20.1280.290:FF:000009">
    <property type="entry name" value="PQ loop repeat family protein"/>
    <property type="match status" value="1"/>
</dbReference>
<feature type="transmembrane region" description="Helical" evidence="7">
    <location>
        <begin position="110"/>
        <end position="128"/>
    </location>
</feature>
<reference evidence="9 10" key="1">
    <citation type="submission" date="2019-07" db="EMBL/GenBank/DDBJ databases">
        <title>Annotation for the trematode Paragonimus westermani.</title>
        <authorList>
            <person name="Choi Y.-J."/>
        </authorList>
    </citation>
    <scope>NUCLEOTIDE SEQUENCE [LARGE SCALE GENOMIC DNA]</scope>
    <source>
        <strain evidence="9">180907_Pwestermani</strain>
    </source>
</reference>
<dbReference type="SUPFAM" id="SSF50182">
    <property type="entry name" value="Sm-like ribonucleoproteins"/>
    <property type="match status" value="1"/>
</dbReference>
<keyword evidence="2 7" id="KW-0812">Transmembrane</keyword>
<dbReference type="InterPro" id="IPR047575">
    <property type="entry name" value="Sm"/>
</dbReference>
<evidence type="ECO:0000256" key="7">
    <source>
        <dbReference type="SAM" id="Phobius"/>
    </source>
</evidence>
<dbReference type="Pfam" id="PF04193">
    <property type="entry name" value="PQ-loop"/>
    <property type="match status" value="2"/>
</dbReference>
<evidence type="ECO:0000259" key="8">
    <source>
        <dbReference type="PROSITE" id="PS52002"/>
    </source>
</evidence>
<organism evidence="9 10">
    <name type="scientific">Paragonimus westermani</name>
    <dbReference type="NCBI Taxonomy" id="34504"/>
    <lineage>
        <taxon>Eukaryota</taxon>
        <taxon>Metazoa</taxon>
        <taxon>Spiralia</taxon>
        <taxon>Lophotrochozoa</taxon>
        <taxon>Platyhelminthes</taxon>
        <taxon>Trematoda</taxon>
        <taxon>Digenea</taxon>
        <taxon>Plagiorchiida</taxon>
        <taxon>Troglotremata</taxon>
        <taxon>Troglotrematidae</taxon>
        <taxon>Paragonimus</taxon>
    </lineage>
</organism>
<keyword evidence="3 7" id="KW-1133">Transmembrane helix</keyword>
<evidence type="ECO:0000256" key="4">
    <source>
        <dbReference type="ARBA" id="ARBA00023136"/>
    </source>
</evidence>
<feature type="transmembrane region" description="Helical" evidence="7">
    <location>
        <begin position="44"/>
        <end position="61"/>
    </location>
</feature>
<sequence>MPAGPIILFSYPNWANLTPADSNCTYGIQWIWVFMGQCVMDTRGMVAMVCGFICLAAWIINGVPQIIENFRTGIPDQAMSPFLLLFWTLGDVNSLIGCILTHQLVLQTVISIYSIASDLILAAQFFYYKLRHQIILSRVSEALGDGQVYPVDDSSDFISDDSDVSSRAPLLQDEPSVTTSNSNTSRRRLLAVSVVFLGLFGLQKYNDGPSTLSSLDTSKNLRPLRGFASRHLLQWSSAEQIPIDIATSTFWKHSFMHQSFLPEISAKIGYTLGFISSVMYVSSRFPQILRNWQRGSTEGLCVILFCLALVGNASYGLQIFLTSLDSRFLLNSLPWLIGSVGVLLLDLIILFQFYLFSPSKMPVPRSPSVEAGLHTATLDKREACENWRAKDRLKSSLLAIFPCALIGKPVTVTLLDETRVTGRLSSCDGMMNLVLDGGVHIRRLLHNGSEECVQVEEITIFGKRIRYVTLPDRVDVRGALEQWDFETISSGPTLSLSKRLITRPKRARDKYEALRTHLPITVGTDSIIEERKENQNDTLTSSTICQVDGKQNRLTTRDSHNLTQPSIRPLRIVQHKEAFMRND</sequence>
<evidence type="ECO:0000313" key="9">
    <source>
        <dbReference type="EMBL" id="KAF8565013.1"/>
    </source>
</evidence>
<dbReference type="OrthoDB" id="8048523at2759"/>
<dbReference type="Gene3D" id="2.30.30.100">
    <property type="match status" value="1"/>
</dbReference>
<name>A0A8T0DAZ3_9TREM</name>
<dbReference type="Proteomes" id="UP000699462">
    <property type="component" value="Unassembled WGS sequence"/>
</dbReference>
<dbReference type="PANTHER" id="PTHR16201">
    <property type="entry name" value="SEVEN TRANSMEMBRANE PROTEIN 1-RELATED"/>
    <property type="match status" value="1"/>
</dbReference>
<comment type="similarity">
    <text evidence="5">Belongs to the laat-1 family.</text>
</comment>
<dbReference type="Gene3D" id="1.20.1280.290">
    <property type="match status" value="2"/>
</dbReference>
<dbReference type="PANTHER" id="PTHR16201:SF34">
    <property type="entry name" value="LYSOSOMAL AMINO ACID TRANSPORTER 1"/>
    <property type="match status" value="1"/>
</dbReference>
<comment type="caution">
    <text evidence="9">The sequence shown here is derived from an EMBL/GenBank/DDBJ whole genome shotgun (WGS) entry which is preliminary data.</text>
</comment>
<dbReference type="GO" id="GO:0015174">
    <property type="term" value="F:basic amino acid transmembrane transporter activity"/>
    <property type="evidence" value="ECO:0007669"/>
    <property type="project" value="TreeGrafter"/>
</dbReference>
<dbReference type="InterPro" id="IPR001163">
    <property type="entry name" value="Sm_dom_euk/arc"/>
</dbReference>
<keyword evidence="4 7" id="KW-0472">Membrane</keyword>
<dbReference type="GO" id="GO:0003723">
    <property type="term" value="F:RNA binding"/>
    <property type="evidence" value="ECO:0007669"/>
    <property type="project" value="InterPro"/>
</dbReference>
<protein>
    <recommendedName>
        <fullName evidence="8">Sm domain-containing protein</fullName>
    </recommendedName>
</protein>
<dbReference type="InterPro" id="IPR051415">
    <property type="entry name" value="LAAT-1"/>
</dbReference>
<evidence type="ECO:0000313" key="10">
    <source>
        <dbReference type="Proteomes" id="UP000699462"/>
    </source>
</evidence>
<dbReference type="EMBL" id="JTDF01007457">
    <property type="protein sequence ID" value="KAF8565013.1"/>
    <property type="molecule type" value="Genomic_DNA"/>
</dbReference>
<dbReference type="PROSITE" id="PS52002">
    <property type="entry name" value="SM"/>
    <property type="match status" value="1"/>
</dbReference>
<dbReference type="AlphaFoldDB" id="A0A8T0DAZ3"/>
<accession>A0A8T0DAZ3</accession>
<keyword evidence="10" id="KW-1185">Reference proteome</keyword>
<evidence type="ECO:0000256" key="5">
    <source>
        <dbReference type="ARBA" id="ARBA00038039"/>
    </source>
</evidence>
<comment type="subcellular location">
    <subcellularLocation>
        <location evidence="1">Membrane</location>
        <topology evidence="1">Multi-pass membrane protein</topology>
    </subcellularLocation>
</comment>
<dbReference type="InterPro" id="IPR010920">
    <property type="entry name" value="LSM_dom_sf"/>
</dbReference>
<feature type="transmembrane region" description="Helical" evidence="7">
    <location>
        <begin position="82"/>
        <end position="104"/>
    </location>
</feature>
<proteinExistence type="inferred from homology"/>
<dbReference type="SMART" id="SM00679">
    <property type="entry name" value="CTNS"/>
    <property type="match status" value="2"/>
</dbReference>
<dbReference type="InterPro" id="IPR006603">
    <property type="entry name" value="PQ-loop_rpt"/>
</dbReference>
<evidence type="ECO:0000256" key="6">
    <source>
        <dbReference type="SAM" id="MobiDB-lite"/>
    </source>
</evidence>
<feature type="transmembrane region" description="Helical" evidence="7">
    <location>
        <begin position="302"/>
        <end position="321"/>
    </location>
</feature>
<evidence type="ECO:0000256" key="1">
    <source>
        <dbReference type="ARBA" id="ARBA00004141"/>
    </source>
</evidence>
<feature type="transmembrane region" description="Helical" evidence="7">
    <location>
        <begin position="333"/>
        <end position="356"/>
    </location>
</feature>
<evidence type="ECO:0000256" key="3">
    <source>
        <dbReference type="ARBA" id="ARBA00022989"/>
    </source>
</evidence>
<dbReference type="Pfam" id="PF01423">
    <property type="entry name" value="LSM"/>
    <property type="match status" value="1"/>
</dbReference>
<feature type="domain" description="Sm" evidence="8">
    <location>
        <begin position="397"/>
        <end position="474"/>
    </location>
</feature>
<gene>
    <name evidence="9" type="ORF">P879_01017</name>
</gene>